<dbReference type="KEGG" id="sls:SLINC_5842"/>
<dbReference type="AlphaFoldDB" id="A0A1B1MHF2"/>
<protein>
    <submittedName>
        <fullName evidence="1">Glycosyl transferase</fullName>
    </submittedName>
</protein>
<gene>
    <name evidence="1" type="ORF">SLINC_5842</name>
</gene>
<organism evidence="1 2">
    <name type="scientific">Streptomyces lincolnensis</name>
    <dbReference type="NCBI Taxonomy" id="1915"/>
    <lineage>
        <taxon>Bacteria</taxon>
        <taxon>Bacillati</taxon>
        <taxon>Actinomycetota</taxon>
        <taxon>Actinomycetes</taxon>
        <taxon>Kitasatosporales</taxon>
        <taxon>Streptomycetaceae</taxon>
        <taxon>Streptomyces</taxon>
    </lineage>
</organism>
<keyword evidence="2" id="KW-1185">Reference proteome</keyword>
<accession>A0A1B1MHF2</accession>
<dbReference type="RefSeq" id="WP_067439916.1">
    <property type="nucleotide sequence ID" value="NZ_CP016438.1"/>
</dbReference>
<sequence length="386" mass="41879">MPGSPGAGPAAAPADVVLVVDHQLPTPDRDSGSLRLTRMIEQLTALDRQVLFFPSDGRAEPRYADRLRRQGVAVLVDQEQQVRFLRDQGHRIGLALLCRPQPALRLLGEIRDLAAHCTVVYDTVDLHFRRLGGQAALAERDGRTDRFRLRAQAETVRALELLLVRESEVTLVVSAEERAHLESLVPGADVRVLSNIHAPVVAGAAPAEGARVLFVGHYQHAPNADAARWLAREIMPLVRREVPEAVLDLVGSSAPEEVTSLAGEGVVVPGWVPDLGPVYARARVAVAPLRFGAGVKGKVGEALEHQVPVVGTTLAFEGMGLEHDCHVLMADTAEDLAAHLVRVLRDDALHGSLVRRAVPRLRDRFGPEEARRTLLGLLAEAGRARR</sequence>
<reference evidence="1 2" key="1">
    <citation type="submission" date="2016-07" db="EMBL/GenBank/DDBJ databases">
        <title>Enhancement of antibiotic productionsby engineered nitrateutilization in actinobacteria.</title>
        <authorList>
            <person name="Meng S.C."/>
        </authorList>
    </citation>
    <scope>NUCLEOTIDE SEQUENCE [LARGE SCALE GENOMIC DNA]</scope>
    <source>
        <strain evidence="1 2">NRRL 2936</strain>
    </source>
</reference>
<dbReference type="GO" id="GO:0016740">
    <property type="term" value="F:transferase activity"/>
    <property type="evidence" value="ECO:0007669"/>
    <property type="project" value="UniProtKB-KW"/>
</dbReference>
<dbReference type="Pfam" id="PF13692">
    <property type="entry name" value="Glyco_trans_1_4"/>
    <property type="match status" value="1"/>
</dbReference>
<evidence type="ECO:0000313" key="1">
    <source>
        <dbReference type="EMBL" id="ANS68066.1"/>
    </source>
</evidence>
<dbReference type="Gene3D" id="3.40.50.2000">
    <property type="entry name" value="Glycogen Phosphorylase B"/>
    <property type="match status" value="1"/>
</dbReference>
<name>A0A1B1MHF2_STRLN</name>
<dbReference type="Proteomes" id="UP000092598">
    <property type="component" value="Chromosome"/>
</dbReference>
<keyword evidence="1" id="KW-0808">Transferase</keyword>
<dbReference type="PATRIC" id="fig|1915.4.peg.6474"/>
<dbReference type="SUPFAM" id="SSF53756">
    <property type="entry name" value="UDP-Glycosyltransferase/glycogen phosphorylase"/>
    <property type="match status" value="1"/>
</dbReference>
<proteinExistence type="predicted"/>
<evidence type="ECO:0000313" key="2">
    <source>
        <dbReference type="Proteomes" id="UP000092598"/>
    </source>
</evidence>
<dbReference type="OrthoDB" id="7615426at2"/>
<dbReference type="EMBL" id="CP016438">
    <property type="protein sequence ID" value="ANS68066.1"/>
    <property type="molecule type" value="Genomic_DNA"/>
</dbReference>
<dbReference type="STRING" id="1915.SLINC_5842"/>